<evidence type="ECO:0000259" key="3">
    <source>
        <dbReference type="Pfam" id="PF18885"/>
    </source>
</evidence>
<reference evidence="4" key="2">
    <citation type="submission" date="2024-06" db="UniProtKB">
        <authorList>
            <consortium name="EnsemblMetazoa"/>
        </authorList>
    </citation>
    <scope>IDENTIFICATION</scope>
</reference>
<dbReference type="EnsemblMetazoa" id="XM_019993809.1">
    <property type="protein sequence ID" value="XP_019849368.1"/>
    <property type="gene ID" value="LOC109580534"/>
</dbReference>
<dbReference type="KEGG" id="aqu:109580534"/>
<evidence type="ECO:0000313" key="5">
    <source>
        <dbReference type="Proteomes" id="UP000007879"/>
    </source>
</evidence>
<feature type="domain" description="DUF5648" evidence="3">
    <location>
        <begin position="95"/>
        <end position="238"/>
    </location>
</feature>
<dbReference type="InterPro" id="IPR043708">
    <property type="entry name" value="DUF5648"/>
</dbReference>
<dbReference type="GeneID" id="109580534"/>
<proteinExistence type="predicted"/>
<protein>
    <recommendedName>
        <fullName evidence="3">DUF5648 domain-containing protein</fullName>
    </recommendedName>
</protein>
<evidence type="ECO:0000256" key="2">
    <source>
        <dbReference type="SAM" id="SignalP"/>
    </source>
</evidence>
<name>A0AAN0IY52_AMPQE</name>
<evidence type="ECO:0000256" key="1">
    <source>
        <dbReference type="SAM" id="MobiDB-lite"/>
    </source>
</evidence>
<dbReference type="Pfam" id="PF18885">
    <property type="entry name" value="DUF5648"/>
    <property type="match status" value="1"/>
</dbReference>
<reference evidence="5" key="1">
    <citation type="journal article" date="2010" name="Nature">
        <title>The Amphimedon queenslandica genome and the evolution of animal complexity.</title>
        <authorList>
            <person name="Srivastava M."/>
            <person name="Simakov O."/>
            <person name="Chapman J."/>
            <person name="Fahey B."/>
            <person name="Gauthier M.E."/>
            <person name="Mitros T."/>
            <person name="Richards G.S."/>
            <person name="Conaco C."/>
            <person name="Dacre M."/>
            <person name="Hellsten U."/>
            <person name="Larroux C."/>
            <person name="Putnam N.H."/>
            <person name="Stanke M."/>
            <person name="Adamska M."/>
            <person name="Darling A."/>
            <person name="Degnan S.M."/>
            <person name="Oakley T.H."/>
            <person name="Plachetzki D.C."/>
            <person name="Zhai Y."/>
            <person name="Adamski M."/>
            <person name="Calcino A."/>
            <person name="Cummins S.F."/>
            <person name="Goodstein D.M."/>
            <person name="Harris C."/>
            <person name="Jackson D.J."/>
            <person name="Leys S.P."/>
            <person name="Shu S."/>
            <person name="Woodcroft B.J."/>
            <person name="Vervoort M."/>
            <person name="Kosik K.S."/>
            <person name="Manning G."/>
            <person name="Degnan B.M."/>
            <person name="Rokhsar D.S."/>
        </authorList>
    </citation>
    <scope>NUCLEOTIDE SEQUENCE [LARGE SCALE GENOMIC DNA]</scope>
</reference>
<keyword evidence="2" id="KW-0732">Signal</keyword>
<organism evidence="4 5">
    <name type="scientific">Amphimedon queenslandica</name>
    <name type="common">Sponge</name>
    <dbReference type="NCBI Taxonomy" id="400682"/>
    <lineage>
        <taxon>Eukaryota</taxon>
        <taxon>Metazoa</taxon>
        <taxon>Porifera</taxon>
        <taxon>Demospongiae</taxon>
        <taxon>Heteroscleromorpha</taxon>
        <taxon>Haplosclerida</taxon>
        <taxon>Niphatidae</taxon>
        <taxon>Amphimedon</taxon>
    </lineage>
</organism>
<dbReference type="AlphaFoldDB" id="A0AAN0IY52"/>
<accession>A0AAN0IY52</accession>
<feature type="region of interest" description="Disordered" evidence="1">
    <location>
        <begin position="29"/>
        <end position="84"/>
    </location>
</feature>
<dbReference type="RefSeq" id="XP_019849368.1">
    <property type="nucleotide sequence ID" value="XM_019993809.1"/>
</dbReference>
<feature type="chain" id="PRO_5042856809" description="DUF5648 domain-containing protein" evidence="2">
    <location>
        <begin position="23"/>
        <end position="239"/>
    </location>
</feature>
<feature type="signal peptide" evidence="2">
    <location>
        <begin position="1"/>
        <end position="22"/>
    </location>
</feature>
<evidence type="ECO:0000313" key="4">
    <source>
        <dbReference type="EnsemblMetazoa" id="XP_019849368.1"/>
    </source>
</evidence>
<sequence length="239" mass="27376">MKLIRMKLALVFLAAVLVTIQCLPNNSEEFRLEQEPEDETDINAQTETELPSDSPIAEENEQDEQAASEEEQAGDKEDDTDSSEIVRSTACRLIPLYRYFKGDGCDHFYTTNKREIGTTVAGRIGNHGYRCEGIAGRIYTRKISPSVVPLYRYWNAHIRDHFYTTNFRELGRGRHGWAYEGVQGYCFKYFLPGLTRPLYRYWNGNDHFYTTNANEIGTTTHGRRGKHGYTSEGIACYVA</sequence>
<keyword evidence="5" id="KW-1185">Reference proteome</keyword>
<dbReference type="Proteomes" id="UP000007879">
    <property type="component" value="Unassembled WGS sequence"/>
</dbReference>
<feature type="compositionally biased region" description="Acidic residues" evidence="1">
    <location>
        <begin position="56"/>
        <end position="82"/>
    </location>
</feature>
<feature type="compositionally biased region" description="Polar residues" evidence="1">
    <location>
        <begin position="42"/>
        <end position="51"/>
    </location>
</feature>